<dbReference type="SUPFAM" id="SSF103473">
    <property type="entry name" value="MFS general substrate transporter"/>
    <property type="match status" value="1"/>
</dbReference>
<evidence type="ECO:0000256" key="4">
    <source>
        <dbReference type="ARBA" id="ARBA00022475"/>
    </source>
</evidence>
<accession>A0A8J3YQ33</accession>
<feature type="transmembrane region" description="Helical" evidence="8">
    <location>
        <begin position="220"/>
        <end position="238"/>
    </location>
</feature>
<dbReference type="InterPro" id="IPR036259">
    <property type="entry name" value="MFS_trans_sf"/>
</dbReference>
<feature type="transmembrane region" description="Helical" evidence="8">
    <location>
        <begin position="285"/>
        <end position="302"/>
    </location>
</feature>
<dbReference type="GO" id="GO:0005886">
    <property type="term" value="C:plasma membrane"/>
    <property type="evidence" value="ECO:0007669"/>
    <property type="project" value="UniProtKB-SubCell"/>
</dbReference>
<feature type="transmembrane region" description="Helical" evidence="8">
    <location>
        <begin position="108"/>
        <end position="129"/>
    </location>
</feature>
<feature type="transmembrane region" description="Helical" evidence="8">
    <location>
        <begin position="367"/>
        <end position="392"/>
    </location>
</feature>
<evidence type="ECO:0000256" key="7">
    <source>
        <dbReference type="ARBA" id="ARBA00023136"/>
    </source>
</evidence>
<comment type="subcellular location">
    <subcellularLocation>
        <location evidence="1">Cell membrane</location>
        <topology evidence="1">Multi-pass membrane protein</topology>
    </subcellularLocation>
</comment>
<keyword evidence="4" id="KW-1003">Cell membrane</keyword>
<proteinExistence type="inferred from homology"/>
<evidence type="ECO:0000256" key="5">
    <source>
        <dbReference type="ARBA" id="ARBA00022692"/>
    </source>
</evidence>
<keyword evidence="7 8" id="KW-0472">Membrane</keyword>
<comment type="similarity">
    <text evidence="2">Belongs to the major facilitator superfamily.</text>
</comment>
<reference evidence="10" key="1">
    <citation type="submission" date="2021-01" db="EMBL/GenBank/DDBJ databases">
        <title>Whole genome shotgun sequence of Virgisporangium aliadipatigenens NBRC 105644.</title>
        <authorList>
            <person name="Komaki H."/>
            <person name="Tamura T."/>
        </authorList>
    </citation>
    <scope>NUCLEOTIDE SEQUENCE</scope>
    <source>
        <strain evidence="10">NBRC 105644</strain>
    </source>
</reference>
<dbReference type="InterPro" id="IPR020846">
    <property type="entry name" value="MFS_dom"/>
</dbReference>
<evidence type="ECO:0000256" key="6">
    <source>
        <dbReference type="ARBA" id="ARBA00022989"/>
    </source>
</evidence>
<dbReference type="Proteomes" id="UP000619260">
    <property type="component" value="Unassembled WGS sequence"/>
</dbReference>
<gene>
    <name evidence="10" type="ORF">Val02_62220</name>
</gene>
<keyword evidence="6 8" id="KW-1133">Transmembrane helix</keyword>
<dbReference type="Gene3D" id="1.20.1250.20">
    <property type="entry name" value="MFS general substrate transporter like domains"/>
    <property type="match status" value="1"/>
</dbReference>
<evidence type="ECO:0000259" key="9">
    <source>
        <dbReference type="PROSITE" id="PS50850"/>
    </source>
</evidence>
<dbReference type="InterPro" id="IPR011701">
    <property type="entry name" value="MFS"/>
</dbReference>
<dbReference type="PANTHER" id="PTHR43271">
    <property type="entry name" value="BLL2771 PROTEIN"/>
    <property type="match status" value="1"/>
</dbReference>
<name>A0A8J3YQ33_9ACTN</name>
<dbReference type="PANTHER" id="PTHR43271:SF1">
    <property type="entry name" value="INNER MEMBRANE TRANSPORT PROTEIN YNFM"/>
    <property type="match status" value="1"/>
</dbReference>
<dbReference type="Pfam" id="PF07690">
    <property type="entry name" value="MFS_1"/>
    <property type="match status" value="1"/>
</dbReference>
<feature type="domain" description="Major facilitator superfamily (MFS) profile" evidence="9">
    <location>
        <begin position="13"/>
        <end position="399"/>
    </location>
</feature>
<evidence type="ECO:0000256" key="8">
    <source>
        <dbReference type="SAM" id="Phobius"/>
    </source>
</evidence>
<feature type="transmembrane region" description="Helical" evidence="8">
    <location>
        <begin position="169"/>
        <end position="191"/>
    </location>
</feature>
<dbReference type="EMBL" id="BOPF01000026">
    <property type="protein sequence ID" value="GIJ49336.1"/>
    <property type="molecule type" value="Genomic_DNA"/>
</dbReference>
<dbReference type="AlphaFoldDB" id="A0A8J3YQ33"/>
<dbReference type="PROSITE" id="PS50850">
    <property type="entry name" value="MFS"/>
    <property type="match status" value="1"/>
</dbReference>
<evidence type="ECO:0000313" key="10">
    <source>
        <dbReference type="EMBL" id="GIJ49336.1"/>
    </source>
</evidence>
<evidence type="ECO:0000256" key="1">
    <source>
        <dbReference type="ARBA" id="ARBA00004651"/>
    </source>
</evidence>
<comment type="caution">
    <text evidence="10">The sequence shown here is derived from an EMBL/GenBank/DDBJ whole genome shotgun (WGS) entry which is preliminary data.</text>
</comment>
<feature type="transmembrane region" description="Helical" evidence="8">
    <location>
        <begin position="337"/>
        <end position="355"/>
    </location>
</feature>
<organism evidence="10 11">
    <name type="scientific">Virgisporangium aliadipatigenens</name>
    <dbReference type="NCBI Taxonomy" id="741659"/>
    <lineage>
        <taxon>Bacteria</taxon>
        <taxon>Bacillati</taxon>
        <taxon>Actinomycetota</taxon>
        <taxon>Actinomycetes</taxon>
        <taxon>Micromonosporales</taxon>
        <taxon>Micromonosporaceae</taxon>
        <taxon>Virgisporangium</taxon>
    </lineage>
</organism>
<evidence type="ECO:0000256" key="2">
    <source>
        <dbReference type="ARBA" id="ARBA00008335"/>
    </source>
</evidence>
<sequence>MRLRGRRVEGVSSYRRILVALFAAGVATFALLYSTQAVLPELSAEFGVSAGASTLTLSLSTVGLGVTLLVAGPLSEAFGRTRLIHASLTLSGLVALACAVAPGWHTLLALRLLEGITLAGLPAVATAYLREELDAAVQARAVGLYVGGTAMGGMAGRLVSAIVTDATNWRWGLAATAALGLLCALVVRLALPPSRRFVPVPARPRQLAGLIRRAASDPRLLALYAIGCCAMGAFIATFNTLAFRLTAPPYGLSLTAVGLTFLVYPVGALGSAVSGRLADRFGRQVVLLVGCVVTGAGIALTLAGPLVILVAGLAVLTAGFFTVHGVASGWVPARAHAAGVASGPAASLYLVGYYAGSSLFGNAAAGAWSAGGWAAVVGLALALVLMCAAAALRLRPLPTPPQLTKPLAAVPSAAKVPAASGGPVPVAAERDRAASEAAGAAGDVAVQLGERRNPRSGRYVAAAARQ</sequence>
<evidence type="ECO:0000256" key="3">
    <source>
        <dbReference type="ARBA" id="ARBA00022448"/>
    </source>
</evidence>
<keyword evidence="5 8" id="KW-0812">Transmembrane</keyword>
<protein>
    <recommendedName>
        <fullName evidence="9">Major facilitator superfamily (MFS) profile domain-containing protein</fullName>
    </recommendedName>
</protein>
<feature type="transmembrane region" description="Helical" evidence="8">
    <location>
        <begin position="308"/>
        <end position="330"/>
    </location>
</feature>
<feature type="transmembrane region" description="Helical" evidence="8">
    <location>
        <begin position="250"/>
        <end position="273"/>
    </location>
</feature>
<feature type="transmembrane region" description="Helical" evidence="8">
    <location>
        <begin position="83"/>
        <end position="102"/>
    </location>
</feature>
<feature type="transmembrane region" description="Helical" evidence="8">
    <location>
        <begin position="47"/>
        <end position="71"/>
    </location>
</feature>
<keyword evidence="11" id="KW-1185">Reference proteome</keyword>
<evidence type="ECO:0000313" key="11">
    <source>
        <dbReference type="Proteomes" id="UP000619260"/>
    </source>
</evidence>
<feature type="transmembrane region" description="Helical" evidence="8">
    <location>
        <begin position="141"/>
        <end position="163"/>
    </location>
</feature>
<dbReference type="GO" id="GO:0022857">
    <property type="term" value="F:transmembrane transporter activity"/>
    <property type="evidence" value="ECO:0007669"/>
    <property type="project" value="InterPro"/>
</dbReference>
<dbReference type="CDD" id="cd17324">
    <property type="entry name" value="MFS_NepI_like"/>
    <property type="match status" value="1"/>
</dbReference>
<keyword evidence="3" id="KW-0813">Transport</keyword>